<evidence type="ECO:0000313" key="2">
    <source>
        <dbReference type="EMBL" id="GAL34418.1"/>
    </source>
</evidence>
<organism evidence="2 3">
    <name type="scientific">Vibrio maritimus</name>
    <dbReference type="NCBI Taxonomy" id="990268"/>
    <lineage>
        <taxon>Bacteria</taxon>
        <taxon>Pseudomonadati</taxon>
        <taxon>Pseudomonadota</taxon>
        <taxon>Gammaproteobacteria</taxon>
        <taxon>Vibrionales</taxon>
        <taxon>Vibrionaceae</taxon>
        <taxon>Vibrio</taxon>
    </lineage>
</organism>
<dbReference type="EMBL" id="BBMT01000004">
    <property type="protein sequence ID" value="GAL34418.1"/>
    <property type="molecule type" value="Genomic_DNA"/>
</dbReference>
<dbReference type="Pfam" id="PF11197">
    <property type="entry name" value="DUF2835"/>
    <property type="match status" value="1"/>
</dbReference>
<protein>
    <recommendedName>
        <fullName evidence="4">DUF2835 domain-containing protein</fullName>
    </recommendedName>
</protein>
<accession>A0A090T5C7</accession>
<dbReference type="InterPro" id="IPR021363">
    <property type="entry name" value="DUF2835"/>
</dbReference>
<comment type="caution">
    <text evidence="2">The sequence shown here is derived from an EMBL/GenBank/DDBJ whole genome shotgun (WGS) entry which is preliminary data.</text>
</comment>
<evidence type="ECO:0000256" key="1">
    <source>
        <dbReference type="SAM" id="Phobius"/>
    </source>
</evidence>
<keyword evidence="3" id="KW-1185">Reference proteome</keyword>
<feature type="transmembrane region" description="Helical" evidence="1">
    <location>
        <begin position="6"/>
        <end position="25"/>
    </location>
</feature>
<name>A0A090T5C7_9VIBR</name>
<dbReference type="AlphaFoldDB" id="A0A090T5C7"/>
<keyword evidence="1" id="KW-0472">Membrane</keyword>
<sequence length="104" mass="12433">MFNPHLYVYTGVGVFFILVKSIVFYSQTYRRVMKHYYFSLNISYQQYFTHYTGHASSILVYTDQGLRLQLPATRFRPFLTQLGLKGRFRLTTDQNNKFLRLESL</sequence>
<reference evidence="2 3" key="2">
    <citation type="submission" date="2014-09" db="EMBL/GenBank/DDBJ databases">
        <authorList>
            <consortium name="NBRP consortium"/>
            <person name="Sawabe T."/>
            <person name="Meirelles P."/>
            <person name="Nakanishi M."/>
            <person name="Sayaka M."/>
            <person name="Hattori M."/>
            <person name="Ohkuma M."/>
        </authorList>
    </citation>
    <scope>NUCLEOTIDE SEQUENCE [LARGE SCALE GENOMIC DNA]</scope>
    <source>
        <strain evidence="2 3">JCM 19240</strain>
    </source>
</reference>
<evidence type="ECO:0008006" key="4">
    <source>
        <dbReference type="Google" id="ProtNLM"/>
    </source>
</evidence>
<dbReference type="Proteomes" id="UP000029224">
    <property type="component" value="Unassembled WGS sequence"/>
</dbReference>
<reference evidence="2 3" key="1">
    <citation type="submission" date="2014-09" db="EMBL/GenBank/DDBJ databases">
        <title>Vibrio maritimus JCM 19240. (C210) whole genome shotgun sequence.</title>
        <authorList>
            <person name="Sawabe T."/>
            <person name="Meirelles P."/>
            <person name="Nakanishi M."/>
            <person name="Sayaka M."/>
            <person name="Hattori M."/>
            <person name="Ohkuma M."/>
        </authorList>
    </citation>
    <scope>NUCLEOTIDE SEQUENCE [LARGE SCALE GENOMIC DNA]</scope>
    <source>
        <strain evidence="2 3">JCM 19240</strain>
    </source>
</reference>
<proteinExistence type="predicted"/>
<keyword evidence="1" id="KW-0812">Transmembrane</keyword>
<gene>
    <name evidence="2" type="ORF">JCM19240_1326</name>
</gene>
<evidence type="ECO:0000313" key="3">
    <source>
        <dbReference type="Proteomes" id="UP000029224"/>
    </source>
</evidence>
<keyword evidence="1" id="KW-1133">Transmembrane helix</keyword>